<keyword evidence="1 3" id="KW-0694">RNA-binding</keyword>
<keyword evidence="6" id="KW-1185">Reference proteome</keyword>
<dbReference type="GO" id="GO:0005634">
    <property type="term" value="C:nucleus"/>
    <property type="evidence" value="ECO:0007669"/>
    <property type="project" value="TreeGrafter"/>
</dbReference>
<dbReference type="SUPFAM" id="SSF54928">
    <property type="entry name" value="RNA-binding domain, RBD"/>
    <property type="match status" value="1"/>
</dbReference>
<dbReference type="PANTHER" id="PTHR48025">
    <property type="entry name" value="OS02G0815200 PROTEIN"/>
    <property type="match status" value="1"/>
</dbReference>
<evidence type="ECO:0000259" key="5">
    <source>
        <dbReference type="PROSITE" id="PS50158"/>
    </source>
</evidence>
<proteinExistence type="predicted"/>
<protein>
    <submittedName>
        <fullName evidence="7">RRM domain-containing protein</fullName>
    </submittedName>
</protein>
<keyword evidence="2" id="KW-0863">Zinc-finger</keyword>
<reference evidence="7" key="1">
    <citation type="submission" date="2023-03" db="UniProtKB">
        <authorList>
            <consortium name="WormBaseParasite"/>
        </authorList>
    </citation>
    <scope>IDENTIFICATION</scope>
</reference>
<accession>A0A9J2PHL5</accession>
<feature type="domain" description="CCHC-type" evidence="5">
    <location>
        <begin position="101"/>
        <end position="117"/>
    </location>
</feature>
<evidence type="ECO:0000256" key="1">
    <source>
        <dbReference type="ARBA" id="ARBA00022884"/>
    </source>
</evidence>
<keyword evidence="2" id="KW-0862">Zinc</keyword>
<dbReference type="InterPro" id="IPR012677">
    <property type="entry name" value="Nucleotide-bd_a/b_plait_sf"/>
</dbReference>
<sequence>MVKLFVGGLPDGVDSIRLRQLFSQFVIVNECDVIKDYAFVSRSLVPMKAAINISDFCEHVADEESARIAIEKLDGYILENKPINIRRSTSKLRREPGLDKRCYRCGAAEHKTMQCPSDPSNQTGALKRVASTGQPISTIGTPEQKRFAADPTGAGTPTITINLTGRPGEGTTTQLQQGAYIYQALQPQQVAAVALTAAESDPELPRPTDGDLFPLYEQYMESRTKYFYFRERLSKEVKARAHSMPTVTASSLQAPYMTTLYGVQSTHQTASPAYSTGAHYYANATASPTTYSTAQPIVYSTAVTQQPTVTNVYQTTAVAQPARLY</sequence>
<evidence type="ECO:0000256" key="3">
    <source>
        <dbReference type="PROSITE-ProRule" id="PRU00176"/>
    </source>
</evidence>
<evidence type="ECO:0000259" key="4">
    <source>
        <dbReference type="PROSITE" id="PS50102"/>
    </source>
</evidence>
<dbReference type="PROSITE" id="PS50158">
    <property type="entry name" value="ZF_CCHC"/>
    <property type="match status" value="1"/>
</dbReference>
<evidence type="ECO:0000313" key="7">
    <source>
        <dbReference type="WBParaSite" id="ALUE_0000940201-mRNA-1"/>
    </source>
</evidence>
<dbReference type="InterPro" id="IPR001878">
    <property type="entry name" value="Znf_CCHC"/>
</dbReference>
<dbReference type="PROSITE" id="PS50102">
    <property type="entry name" value="RRM"/>
    <property type="match status" value="1"/>
</dbReference>
<dbReference type="InterPro" id="IPR035979">
    <property type="entry name" value="RBD_domain_sf"/>
</dbReference>
<evidence type="ECO:0000313" key="6">
    <source>
        <dbReference type="Proteomes" id="UP000036681"/>
    </source>
</evidence>
<evidence type="ECO:0000256" key="2">
    <source>
        <dbReference type="PROSITE-ProRule" id="PRU00047"/>
    </source>
</evidence>
<organism evidence="6 7">
    <name type="scientific">Ascaris lumbricoides</name>
    <name type="common">Giant roundworm</name>
    <dbReference type="NCBI Taxonomy" id="6252"/>
    <lineage>
        <taxon>Eukaryota</taxon>
        <taxon>Metazoa</taxon>
        <taxon>Ecdysozoa</taxon>
        <taxon>Nematoda</taxon>
        <taxon>Chromadorea</taxon>
        <taxon>Rhabditida</taxon>
        <taxon>Spirurina</taxon>
        <taxon>Ascaridomorpha</taxon>
        <taxon>Ascaridoidea</taxon>
        <taxon>Ascarididae</taxon>
        <taxon>Ascaris</taxon>
    </lineage>
</organism>
<dbReference type="Gene3D" id="3.30.70.330">
    <property type="match status" value="1"/>
</dbReference>
<dbReference type="Pfam" id="PF00076">
    <property type="entry name" value="RRM_1"/>
    <property type="match status" value="1"/>
</dbReference>
<dbReference type="Proteomes" id="UP000036681">
    <property type="component" value="Unplaced"/>
</dbReference>
<dbReference type="AlphaFoldDB" id="A0A9J2PHL5"/>
<dbReference type="GO" id="GO:0008270">
    <property type="term" value="F:zinc ion binding"/>
    <property type="evidence" value="ECO:0007669"/>
    <property type="project" value="UniProtKB-KW"/>
</dbReference>
<dbReference type="WBParaSite" id="ALUE_0000940201-mRNA-1">
    <property type="protein sequence ID" value="ALUE_0000940201-mRNA-1"/>
    <property type="gene ID" value="ALUE_0000940201"/>
</dbReference>
<feature type="domain" description="RRM" evidence="4">
    <location>
        <begin position="2"/>
        <end position="90"/>
    </location>
</feature>
<name>A0A9J2PHL5_ASCLU</name>
<dbReference type="GO" id="GO:0003729">
    <property type="term" value="F:mRNA binding"/>
    <property type="evidence" value="ECO:0007669"/>
    <property type="project" value="TreeGrafter"/>
</dbReference>
<dbReference type="InterPro" id="IPR000504">
    <property type="entry name" value="RRM_dom"/>
</dbReference>
<dbReference type="SMART" id="SM00360">
    <property type="entry name" value="RRM"/>
    <property type="match status" value="1"/>
</dbReference>
<keyword evidence="2" id="KW-0479">Metal-binding</keyword>
<dbReference type="PANTHER" id="PTHR48025:SF1">
    <property type="entry name" value="RRM DOMAIN-CONTAINING PROTEIN"/>
    <property type="match status" value="1"/>
</dbReference>
<dbReference type="InterPro" id="IPR050502">
    <property type="entry name" value="Euk_RNA-bind_prot"/>
</dbReference>